<dbReference type="InterPro" id="IPR000594">
    <property type="entry name" value="ThiF_NAD_FAD-bd"/>
</dbReference>
<dbReference type="Proteomes" id="UP001319200">
    <property type="component" value="Unassembled WGS sequence"/>
</dbReference>
<evidence type="ECO:0000256" key="2">
    <source>
        <dbReference type="ARBA" id="ARBA00022723"/>
    </source>
</evidence>
<feature type="domain" description="JAB" evidence="7">
    <location>
        <begin position="14"/>
        <end position="108"/>
    </location>
</feature>
<feature type="domain" description="THIF-type NAD/FAD binding fold" evidence="6">
    <location>
        <begin position="176"/>
        <end position="403"/>
    </location>
</feature>
<dbReference type="InterPro" id="IPR035985">
    <property type="entry name" value="Ubiquitin-activating_enz"/>
</dbReference>
<dbReference type="InterPro" id="IPR028090">
    <property type="entry name" value="JAB_dom_prok"/>
</dbReference>
<dbReference type="RefSeq" id="WP_254162904.1">
    <property type="nucleotide sequence ID" value="NZ_JAHESF010000007.1"/>
</dbReference>
<comment type="caution">
    <text evidence="8">The sequence shown here is derived from an EMBL/GenBank/DDBJ whole genome shotgun (WGS) entry which is preliminary data.</text>
</comment>
<keyword evidence="8" id="KW-0808">Transferase</keyword>
<keyword evidence="5" id="KW-0482">Metalloprotease</keyword>
<evidence type="ECO:0000256" key="3">
    <source>
        <dbReference type="ARBA" id="ARBA00022801"/>
    </source>
</evidence>
<accession>A0AAP2DL31</accession>
<dbReference type="Gene3D" id="3.40.50.720">
    <property type="entry name" value="NAD(P)-binding Rossmann-like Domain"/>
    <property type="match status" value="1"/>
</dbReference>
<evidence type="ECO:0000259" key="6">
    <source>
        <dbReference type="Pfam" id="PF00899"/>
    </source>
</evidence>
<organism evidence="8 9">
    <name type="scientific">Chryseosolibacter histidini</name>
    <dbReference type="NCBI Taxonomy" id="2782349"/>
    <lineage>
        <taxon>Bacteria</taxon>
        <taxon>Pseudomonadati</taxon>
        <taxon>Bacteroidota</taxon>
        <taxon>Cytophagia</taxon>
        <taxon>Cytophagales</taxon>
        <taxon>Chryseotaleaceae</taxon>
        <taxon>Chryseosolibacter</taxon>
    </lineage>
</organism>
<evidence type="ECO:0000256" key="5">
    <source>
        <dbReference type="ARBA" id="ARBA00023049"/>
    </source>
</evidence>
<dbReference type="InterPro" id="IPR045886">
    <property type="entry name" value="ThiF/MoeB/HesA"/>
</dbReference>
<keyword evidence="9" id="KW-1185">Reference proteome</keyword>
<dbReference type="GO" id="GO:0061503">
    <property type="term" value="F:tRNA threonylcarbamoyladenosine dehydratase"/>
    <property type="evidence" value="ECO:0007669"/>
    <property type="project" value="TreeGrafter"/>
</dbReference>
<keyword evidence="8" id="KW-0548">Nucleotidyltransferase</keyword>
<dbReference type="GO" id="GO:0046872">
    <property type="term" value="F:metal ion binding"/>
    <property type="evidence" value="ECO:0007669"/>
    <property type="project" value="UniProtKB-KW"/>
</dbReference>
<evidence type="ECO:0000313" key="8">
    <source>
        <dbReference type="EMBL" id="MBT1697142.1"/>
    </source>
</evidence>
<dbReference type="Pfam" id="PF00899">
    <property type="entry name" value="ThiF"/>
    <property type="match status" value="1"/>
</dbReference>
<protein>
    <submittedName>
        <fullName evidence="8">ThiF family adenylyltransferase</fullName>
    </submittedName>
</protein>
<dbReference type="Pfam" id="PF14464">
    <property type="entry name" value="Prok-JAB"/>
    <property type="match status" value="1"/>
</dbReference>
<dbReference type="GO" id="GO:0061504">
    <property type="term" value="P:cyclic threonylcarbamoyladenosine biosynthetic process"/>
    <property type="evidence" value="ECO:0007669"/>
    <property type="project" value="TreeGrafter"/>
</dbReference>
<gene>
    <name evidence="8" type="ORF">KK083_09670</name>
</gene>
<evidence type="ECO:0000259" key="7">
    <source>
        <dbReference type="Pfam" id="PF14464"/>
    </source>
</evidence>
<proteinExistence type="predicted"/>
<dbReference type="AlphaFoldDB" id="A0AAP2DL31"/>
<dbReference type="PANTHER" id="PTHR43267:SF1">
    <property type="entry name" value="TRNA THREONYLCARBAMOYLADENOSINE DEHYDRATASE"/>
    <property type="match status" value="1"/>
</dbReference>
<dbReference type="CDD" id="cd01483">
    <property type="entry name" value="E1_enzyme_family"/>
    <property type="match status" value="1"/>
</dbReference>
<keyword evidence="4" id="KW-0862">Zinc</keyword>
<keyword evidence="1" id="KW-0645">Protease</keyword>
<dbReference type="EMBL" id="JAHESF010000007">
    <property type="protein sequence ID" value="MBT1697142.1"/>
    <property type="molecule type" value="Genomic_DNA"/>
</dbReference>
<evidence type="ECO:0000313" key="9">
    <source>
        <dbReference type="Proteomes" id="UP001319200"/>
    </source>
</evidence>
<dbReference type="PANTHER" id="PTHR43267">
    <property type="entry name" value="TRNA THREONYLCARBAMOYLADENOSINE DEHYDRATASE"/>
    <property type="match status" value="1"/>
</dbReference>
<dbReference type="GO" id="GO:0008237">
    <property type="term" value="F:metallopeptidase activity"/>
    <property type="evidence" value="ECO:0007669"/>
    <property type="project" value="UniProtKB-KW"/>
</dbReference>
<evidence type="ECO:0000256" key="1">
    <source>
        <dbReference type="ARBA" id="ARBA00022670"/>
    </source>
</evidence>
<keyword evidence="2" id="KW-0479">Metal-binding</keyword>
<keyword evidence="3" id="KW-0378">Hydrolase</keyword>
<dbReference type="GO" id="GO:0008641">
    <property type="term" value="F:ubiquitin-like modifier activating enzyme activity"/>
    <property type="evidence" value="ECO:0007669"/>
    <property type="project" value="InterPro"/>
</dbReference>
<reference evidence="8 9" key="1">
    <citation type="submission" date="2021-05" db="EMBL/GenBank/DDBJ databases">
        <title>A Polyphasic approach of four new species of the genus Ohtaekwangia: Ohtaekwangia histidinii sp. nov., Ohtaekwangia cretensis sp. nov., Ohtaekwangia indiensis sp. nov., Ohtaekwangia reichenbachii sp. nov. from diverse environment.</title>
        <authorList>
            <person name="Octaviana S."/>
        </authorList>
    </citation>
    <scope>NUCLEOTIDE SEQUENCE [LARGE SCALE GENOMIC DNA]</scope>
    <source>
        <strain evidence="8 9">PWU4</strain>
    </source>
</reference>
<sequence>MQRQLRLQEKHYVTLKEHLFPGDGKEAVAVLLCGRYEANENSILLSHDLILIPHSECDRAENHVRWRTERLFKFFELVEKHNFAIVKIHSHPTGYANFSSIDDDSDTAFFTAAFNWSETNSLHASLVMLPNGKMFGRVFTPRLTSFPIDRISVAGNELCIWDNGESKLQPDSFAQRTIQAFGEGTYAKLKKLKIGVVGCSGTGSPTIEQLVRLGVGSIFLIDPDEIEDKNLNRIINSKQKDIGRSKVEVLAEVINNMGLGTTVRTAAENLFHSRKALCELITCDVIFGCVDSIDGRHLLSQLTNFYLIPYFDLGVRLIADKKGGVKTVVGSVNYIQPGMSSLFSRGVYTQERLAAESMKRTDPSGYQELVNQKYIEGVDVDRPAVISVNMLISSIALMEFLNRIHPFKDDDAANYARIMIDYCGSCIENRNEDSFPADPIAVKWAGRGDCKPFLRMPELNL</sequence>
<dbReference type="SUPFAM" id="SSF69572">
    <property type="entry name" value="Activating enzymes of the ubiquitin-like proteins"/>
    <property type="match status" value="1"/>
</dbReference>
<dbReference type="GO" id="GO:0006508">
    <property type="term" value="P:proteolysis"/>
    <property type="evidence" value="ECO:0007669"/>
    <property type="project" value="UniProtKB-KW"/>
</dbReference>
<evidence type="ECO:0000256" key="4">
    <source>
        <dbReference type="ARBA" id="ARBA00022833"/>
    </source>
</evidence>
<dbReference type="GO" id="GO:0016779">
    <property type="term" value="F:nucleotidyltransferase activity"/>
    <property type="evidence" value="ECO:0007669"/>
    <property type="project" value="UniProtKB-KW"/>
</dbReference>
<name>A0AAP2DL31_9BACT</name>